<reference evidence="2" key="2">
    <citation type="submission" date="2018-05" db="EMBL/GenBank/DDBJ databases">
        <title>OmerRS3 (Oryza meridionalis Reference Sequence Version 3).</title>
        <authorList>
            <person name="Zhang J."/>
            <person name="Kudrna D."/>
            <person name="Lee S."/>
            <person name="Talag J."/>
            <person name="Welchert J."/>
            <person name="Wing R.A."/>
        </authorList>
    </citation>
    <scope>NUCLEOTIDE SEQUENCE [LARGE SCALE GENOMIC DNA]</scope>
    <source>
        <strain evidence="2">cv. OR44</strain>
    </source>
</reference>
<name>A0A0E0E867_9ORYZ</name>
<keyword evidence="1" id="KW-1133">Transmembrane helix</keyword>
<keyword evidence="1" id="KW-0812">Transmembrane</keyword>
<organism evidence="2">
    <name type="scientific">Oryza meridionalis</name>
    <dbReference type="NCBI Taxonomy" id="40149"/>
    <lineage>
        <taxon>Eukaryota</taxon>
        <taxon>Viridiplantae</taxon>
        <taxon>Streptophyta</taxon>
        <taxon>Embryophyta</taxon>
        <taxon>Tracheophyta</taxon>
        <taxon>Spermatophyta</taxon>
        <taxon>Magnoliopsida</taxon>
        <taxon>Liliopsida</taxon>
        <taxon>Poales</taxon>
        <taxon>Poaceae</taxon>
        <taxon>BOP clade</taxon>
        <taxon>Oryzoideae</taxon>
        <taxon>Oryzeae</taxon>
        <taxon>Oryzinae</taxon>
        <taxon>Oryza</taxon>
    </lineage>
</organism>
<dbReference type="AlphaFoldDB" id="A0A0E0E867"/>
<protein>
    <submittedName>
        <fullName evidence="2">Uncharacterized protein</fullName>
    </submittedName>
</protein>
<feature type="transmembrane region" description="Helical" evidence="1">
    <location>
        <begin position="20"/>
        <end position="39"/>
    </location>
</feature>
<dbReference type="Proteomes" id="UP000008021">
    <property type="component" value="Chromosome 7"/>
</dbReference>
<keyword evidence="3" id="KW-1185">Reference proteome</keyword>
<dbReference type="EnsemblPlants" id="OMERI07G03600.1">
    <property type="protein sequence ID" value="OMERI07G03600.1"/>
    <property type="gene ID" value="OMERI07G03600"/>
</dbReference>
<proteinExistence type="predicted"/>
<evidence type="ECO:0000313" key="3">
    <source>
        <dbReference type="Proteomes" id="UP000008021"/>
    </source>
</evidence>
<sequence>MAMATALDMATDGDLMRMQLVLAKFVHLMPLLVWGWLELKKKMESDRPKIGMHVGRAGSTQGLTHADLDDLLQTVGRLDP</sequence>
<keyword evidence="1" id="KW-0472">Membrane</keyword>
<evidence type="ECO:0000313" key="2">
    <source>
        <dbReference type="EnsemblPlants" id="OMERI07G03600.1"/>
    </source>
</evidence>
<reference evidence="2" key="1">
    <citation type="submission" date="2015-04" db="UniProtKB">
        <authorList>
            <consortium name="EnsemblPlants"/>
        </authorList>
    </citation>
    <scope>IDENTIFICATION</scope>
</reference>
<accession>A0A0E0E867</accession>
<dbReference type="HOGENOM" id="CLU_2593856_0_0_1"/>
<dbReference type="Gramene" id="OMERI07G03600.1">
    <property type="protein sequence ID" value="OMERI07G03600.1"/>
    <property type="gene ID" value="OMERI07G03600"/>
</dbReference>
<evidence type="ECO:0000256" key="1">
    <source>
        <dbReference type="SAM" id="Phobius"/>
    </source>
</evidence>